<keyword evidence="3" id="KW-0418">Kinase</keyword>
<evidence type="ECO:0000313" key="3">
    <source>
        <dbReference type="EMBL" id="MDO1451499.1"/>
    </source>
</evidence>
<dbReference type="PANTHER" id="PTHR34220">
    <property type="entry name" value="SENSOR HISTIDINE KINASE YPDA"/>
    <property type="match status" value="1"/>
</dbReference>
<reference evidence="3" key="1">
    <citation type="submission" date="2023-07" db="EMBL/GenBank/DDBJ databases">
        <title>The genome sequence of Rhodocytophaga aerolata KACC 12507.</title>
        <authorList>
            <person name="Zhang X."/>
        </authorList>
    </citation>
    <scope>NUCLEOTIDE SEQUENCE</scope>
    <source>
        <strain evidence="3">KACC 12507</strain>
    </source>
</reference>
<feature type="transmembrane region" description="Helical" evidence="1">
    <location>
        <begin position="40"/>
        <end position="60"/>
    </location>
</feature>
<evidence type="ECO:0000313" key="4">
    <source>
        <dbReference type="Proteomes" id="UP001168528"/>
    </source>
</evidence>
<dbReference type="PANTHER" id="PTHR34220:SF7">
    <property type="entry name" value="SENSOR HISTIDINE KINASE YPDA"/>
    <property type="match status" value="1"/>
</dbReference>
<dbReference type="GO" id="GO:0016301">
    <property type="term" value="F:kinase activity"/>
    <property type="evidence" value="ECO:0007669"/>
    <property type="project" value="UniProtKB-KW"/>
</dbReference>
<keyword evidence="1" id="KW-0472">Membrane</keyword>
<gene>
    <name evidence="3" type="ORF">Q0590_34815</name>
</gene>
<dbReference type="InterPro" id="IPR010559">
    <property type="entry name" value="Sig_transdc_His_kin_internal"/>
</dbReference>
<feature type="transmembrane region" description="Helical" evidence="1">
    <location>
        <begin position="81"/>
        <end position="102"/>
    </location>
</feature>
<keyword evidence="1" id="KW-1133">Transmembrane helix</keyword>
<organism evidence="3 4">
    <name type="scientific">Rhodocytophaga aerolata</name>
    <dbReference type="NCBI Taxonomy" id="455078"/>
    <lineage>
        <taxon>Bacteria</taxon>
        <taxon>Pseudomonadati</taxon>
        <taxon>Bacteroidota</taxon>
        <taxon>Cytophagia</taxon>
        <taxon>Cytophagales</taxon>
        <taxon>Rhodocytophagaceae</taxon>
        <taxon>Rhodocytophaga</taxon>
    </lineage>
</organism>
<dbReference type="InterPro" id="IPR050640">
    <property type="entry name" value="Bact_2-comp_sensor_kinase"/>
</dbReference>
<name>A0ABT8RHC8_9BACT</name>
<accession>A0ABT8RHC8</accession>
<feature type="domain" description="Signal transduction histidine kinase internal region" evidence="2">
    <location>
        <begin position="164"/>
        <end position="240"/>
    </location>
</feature>
<protein>
    <submittedName>
        <fullName evidence="3">Histidine kinase</fullName>
    </submittedName>
</protein>
<dbReference type="EMBL" id="JAUKPO010000063">
    <property type="protein sequence ID" value="MDO1451499.1"/>
    <property type="molecule type" value="Genomic_DNA"/>
</dbReference>
<comment type="caution">
    <text evidence="3">The sequence shown here is derived from an EMBL/GenBank/DDBJ whole genome shotgun (WGS) entry which is preliminary data.</text>
</comment>
<keyword evidence="4" id="KW-1185">Reference proteome</keyword>
<dbReference type="RefSeq" id="WP_302042296.1">
    <property type="nucleotide sequence ID" value="NZ_JAUKPO010000063.1"/>
</dbReference>
<sequence length="354" mass="40912">MKNTYSFLMQDWKLRMVAIAILTACLCVFFNLFFSFESGYPFWMIVLSNFIYVLLSFEFTRIVVFYVRKKNPGLKSSEKRIAWIGLTMVGASFLIGPAHIFIEKDLLFGENLPHTIYNYLSASGSTLFFTLIIASVYEAMYFFAQWHKTSLEKEALEKANLQTQFELLKNQVQPHFLFNSLNTLLSLVDEDTIRAKKFIKQLSFVYRYLLLSNEKTLISLGEELGFIQAYFFLLQTRFEEGLELKIAIPADLENYLLPPLTLQILLENAVKHNMLSSASPLLIRIESNDQQEILIRNNLQLKKASVHSARVGLANISAKYHFLNQPQILIRETEDEFIVRLPLIEPSPVHIHTS</sequence>
<keyword evidence="1" id="KW-0812">Transmembrane</keyword>
<feature type="transmembrane region" description="Helical" evidence="1">
    <location>
        <begin position="122"/>
        <end position="144"/>
    </location>
</feature>
<dbReference type="Proteomes" id="UP001168528">
    <property type="component" value="Unassembled WGS sequence"/>
</dbReference>
<evidence type="ECO:0000256" key="1">
    <source>
        <dbReference type="SAM" id="Phobius"/>
    </source>
</evidence>
<proteinExistence type="predicted"/>
<keyword evidence="3" id="KW-0808">Transferase</keyword>
<evidence type="ECO:0000259" key="2">
    <source>
        <dbReference type="Pfam" id="PF06580"/>
    </source>
</evidence>
<dbReference type="Pfam" id="PF06580">
    <property type="entry name" value="His_kinase"/>
    <property type="match status" value="1"/>
</dbReference>
<feature type="transmembrane region" description="Helical" evidence="1">
    <location>
        <begin position="12"/>
        <end position="34"/>
    </location>
</feature>